<evidence type="ECO:0000256" key="1">
    <source>
        <dbReference type="SAM" id="MobiDB-lite"/>
    </source>
</evidence>
<name>D8QZ06_SELML</name>
<reference evidence="2 3" key="1">
    <citation type="journal article" date="2011" name="Science">
        <title>The Selaginella genome identifies genetic changes associated with the evolution of vascular plants.</title>
        <authorList>
            <person name="Banks J.A."/>
            <person name="Nishiyama T."/>
            <person name="Hasebe M."/>
            <person name="Bowman J.L."/>
            <person name="Gribskov M."/>
            <person name="dePamphilis C."/>
            <person name="Albert V.A."/>
            <person name="Aono N."/>
            <person name="Aoyama T."/>
            <person name="Ambrose B.A."/>
            <person name="Ashton N.W."/>
            <person name="Axtell M.J."/>
            <person name="Barker E."/>
            <person name="Barker M.S."/>
            <person name="Bennetzen J.L."/>
            <person name="Bonawitz N.D."/>
            <person name="Chapple C."/>
            <person name="Cheng C."/>
            <person name="Correa L.G."/>
            <person name="Dacre M."/>
            <person name="DeBarry J."/>
            <person name="Dreyer I."/>
            <person name="Elias M."/>
            <person name="Engstrom E.M."/>
            <person name="Estelle M."/>
            <person name="Feng L."/>
            <person name="Finet C."/>
            <person name="Floyd S.K."/>
            <person name="Frommer W.B."/>
            <person name="Fujita T."/>
            <person name="Gramzow L."/>
            <person name="Gutensohn M."/>
            <person name="Harholt J."/>
            <person name="Hattori M."/>
            <person name="Heyl A."/>
            <person name="Hirai T."/>
            <person name="Hiwatashi Y."/>
            <person name="Ishikawa M."/>
            <person name="Iwata M."/>
            <person name="Karol K.G."/>
            <person name="Koehler B."/>
            <person name="Kolukisaoglu U."/>
            <person name="Kubo M."/>
            <person name="Kurata T."/>
            <person name="Lalonde S."/>
            <person name="Li K."/>
            <person name="Li Y."/>
            <person name="Litt A."/>
            <person name="Lyons E."/>
            <person name="Manning G."/>
            <person name="Maruyama T."/>
            <person name="Michael T.P."/>
            <person name="Mikami K."/>
            <person name="Miyazaki S."/>
            <person name="Morinaga S."/>
            <person name="Murata T."/>
            <person name="Mueller-Roeber B."/>
            <person name="Nelson D.R."/>
            <person name="Obara M."/>
            <person name="Oguri Y."/>
            <person name="Olmstead R.G."/>
            <person name="Onodera N."/>
            <person name="Petersen B.L."/>
            <person name="Pils B."/>
            <person name="Prigge M."/>
            <person name="Rensing S.A."/>
            <person name="Riano-Pachon D.M."/>
            <person name="Roberts A.W."/>
            <person name="Sato Y."/>
            <person name="Scheller H.V."/>
            <person name="Schulz B."/>
            <person name="Schulz C."/>
            <person name="Shakirov E.V."/>
            <person name="Shibagaki N."/>
            <person name="Shinohara N."/>
            <person name="Shippen D.E."/>
            <person name="Soerensen I."/>
            <person name="Sotooka R."/>
            <person name="Sugimoto N."/>
            <person name="Sugita M."/>
            <person name="Sumikawa N."/>
            <person name="Tanurdzic M."/>
            <person name="Theissen G."/>
            <person name="Ulvskov P."/>
            <person name="Wakazuki S."/>
            <person name="Weng J.K."/>
            <person name="Willats W.W."/>
            <person name="Wipf D."/>
            <person name="Wolf P.G."/>
            <person name="Yang L."/>
            <person name="Zimmer A.D."/>
            <person name="Zhu Q."/>
            <person name="Mitros T."/>
            <person name="Hellsten U."/>
            <person name="Loque D."/>
            <person name="Otillar R."/>
            <person name="Salamov A."/>
            <person name="Schmutz J."/>
            <person name="Shapiro H."/>
            <person name="Lindquist E."/>
            <person name="Lucas S."/>
            <person name="Rokhsar D."/>
            <person name="Grigoriev I.V."/>
        </authorList>
    </citation>
    <scope>NUCLEOTIDE SEQUENCE [LARGE SCALE GENOMIC DNA]</scope>
</reference>
<dbReference type="Gramene" id="EFJ34704">
    <property type="protein sequence ID" value="EFJ34704"/>
    <property type="gene ID" value="SELMODRAFT_405569"/>
</dbReference>
<dbReference type="Proteomes" id="UP000001514">
    <property type="component" value="Unassembled WGS sequence"/>
</dbReference>
<dbReference type="HOGENOM" id="CLU_1356694_0_0_1"/>
<organism evidence="3">
    <name type="scientific">Selaginella moellendorffii</name>
    <name type="common">Spikemoss</name>
    <dbReference type="NCBI Taxonomy" id="88036"/>
    <lineage>
        <taxon>Eukaryota</taxon>
        <taxon>Viridiplantae</taxon>
        <taxon>Streptophyta</taxon>
        <taxon>Embryophyta</taxon>
        <taxon>Tracheophyta</taxon>
        <taxon>Lycopodiopsida</taxon>
        <taxon>Selaginellales</taxon>
        <taxon>Selaginellaceae</taxon>
        <taxon>Selaginella</taxon>
    </lineage>
</organism>
<proteinExistence type="predicted"/>
<keyword evidence="3" id="KW-1185">Reference proteome</keyword>
<gene>
    <name evidence="2" type="ORF">SELMODRAFT_405569</name>
</gene>
<dbReference type="EMBL" id="GL377569">
    <property type="protein sequence ID" value="EFJ34704.1"/>
    <property type="molecule type" value="Genomic_DNA"/>
</dbReference>
<dbReference type="AlphaFoldDB" id="D8QZ06"/>
<feature type="compositionally biased region" description="Polar residues" evidence="1">
    <location>
        <begin position="82"/>
        <end position="98"/>
    </location>
</feature>
<accession>D8QZ06</accession>
<evidence type="ECO:0000313" key="2">
    <source>
        <dbReference type="EMBL" id="EFJ34704.1"/>
    </source>
</evidence>
<evidence type="ECO:0000313" key="3">
    <source>
        <dbReference type="Proteomes" id="UP000001514"/>
    </source>
</evidence>
<dbReference type="KEGG" id="smo:SELMODRAFT_405569"/>
<feature type="region of interest" description="Disordered" evidence="1">
    <location>
        <begin position="61"/>
        <end position="98"/>
    </location>
</feature>
<sequence>MPGAAAAIPGAAAAVPNAAAAMCPGQAFGWELRPGWPWWAGTPANRHPSQVPAQSAQVGHLAQASHGAWGRAGTPANRRSRQVPTQSAQAGPSARGSWTWQAGRPRHFCVGRHLGAGWFANELALAPSPHTKCPGWALCAGTWTWWAGRPRHLGAAKVLGGGKGAWGLAKALGGRPRCLGVGRFAEMEATTKGEGCWIKEKT</sequence>
<protein>
    <submittedName>
        <fullName evidence="2">Uncharacterized protein</fullName>
    </submittedName>
</protein>
<dbReference type="InParanoid" id="D8QZ06"/>